<sequence>MSVLDLAPHDSAPLDTFLDNSATEAPLFDDPSADAPGMTNAPSTIIVLCLNNILLSYDVSWR</sequence>
<proteinExistence type="predicted"/>
<dbReference type="RefSeq" id="WP_224311357.1">
    <property type="nucleotide sequence ID" value="NZ_JAIRBM010000002.1"/>
</dbReference>
<dbReference type="EMBL" id="JAIRBM010000002">
    <property type="protein sequence ID" value="MBZ6075304.1"/>
    <property type="molecule type" value="Genomic_DNA"/>
</dbReference>
<accession>A0ABS7VIG0</accession>
<evidence type="ECO:0000313" key="2">
    <source>
        <dbReference type="Proteomes" id="UP000704176"/>
    </source>
</evidence>
<comment type="caution">
    <text evidence="1">The sequence shown here is derived from an EMBL/GenBank/DDBJ whole genome shotgun (WGS) entry which is preliminary data.</text>
</comment>
<reference evidence="1 2" key="1">
    <citation type="submission" date="2021-09" db="EMBL/GenBank/DDBJ databases">
        <title>The complete genome sequence of a new microorganism.</title>
        <authorList>
            <person name="Zi Z."/>
        </authorList>
    </citation>
    <scope>NUCLEOTIDE SEQUENCE [LARGE SCALE GENOMIC DNA]</scope>
    <source>
        <strain evidence="1 2">WGZ8</strain>
    </source>
</reference>
<keyword evidence="2" id="KW-1185">Reference proteome</keyword>
<dbReference type="Proteomes" id="UP000704176">
    <property type="component" value="Unassembled WGS sequence"/>
</dbReference>
<protein>
    <submittedName>
        <fullName evidence="1">Uncharacterized protein</fullName>
    </submittedName>
</protein>
<gene>
    <name evidence="1" type="ORF">K9B37_03205</name>
</gene>
<organism evidence="1 2">
    <name type="scientific">Microvirga puerhi</name>
    <dbReference type="NCBI Taxonomy" id="2876078"/>
    <lineage>
        <taxon>Bacteria</taxon>
        <taxon>Pseudomonadati</taxon>
        <taxon>Pseudomonadota</taxon>
        <taxon>Alphaproteobacteria</taxon>
        <taxon>Hyphomicrobiales</taxon>
        <taxon>Methylobacteriaceae</taxon>
        <taxon>Microvirga</taxon>
    </lineage>
</organism>
<evidence type="ECO:0000313" key="1">
    <source>
        <dbReference type="EMBL" id="MBZ6075304.1"/>
    </source>
</evidence>
<name>A0ABS7VIG0_9HYPH</name>